<dbReference type="Proteomes" id="UP001292094">
    <property type="component" value="Unassembled WGS sequence"/>
</dbReference>
<gene>
    <name evidence="2" type="ORF">Pmani_027848</name>
</gene>
<accession>A0AAE1TW37</accession>
<dbReference type="EMBL" id="JAWZYT010003155">
    <property type="protein sequence ID" value="KAK4299912.1"/>
    <property type="molecule type" value="Genomic_DNA"/>
</dbReference>
<evidence type="ECO:0000313" key="2">
    <source>
        <dbReference type="EMBL" id="KAK4299912.1"/>
    </source>
</evidence>
<evidence type="ECO:0000256" key="1">
    <source>
        <dbReference type="SAM" id="MobiDB-lite"/>
    </source>
</evidence>
<feature type="compositionally biased region" description="Gly residues" evidence="1">
    <location>
        <begin position="58"/>
        <end position="74"/>
    </location>
</feature>
<feature type="compositionally biased region" description="Basic and acidic residues" evidence="1">
    <location>
        <begin position="1"/>
        <end position="10"/>
    </location>
</feature>
<proteinExistence type="predicted"/>
<name>A0AAE1TW37_9EUCA</name>
<organism evidence="2 3">
    <name type="scientific">Petrolisthes manimaculis</name>
    <dbReference type="NCBI Taxonomy" id="1843537"/>
    <lineage>
        <taxon>Eukaryota</taxon>
        <taxon>Metazoa</taxon>
        <taxon>Ecdysozoa</taxon>
        <taxon>Arthropoda</taxon>
        <taxon>Crustacea</taxon>
        <taxon>Multicrustacea</taxon>
        <taxon>Malacostraca</taxon>
        <taxon>Eumalacostraca</taxon>
        <taxon>Eucarida</taxon>
        <taxon>Decapoda</taxon>
        <taxon>Pleocyemata</taxon>
        <taxon>Anomura</taxon>
        <taxon>Galatheoidea</taxon>
        <taxon>Porcellanidae</taxon>
        <taxon>Petrolisthes</taxon>
    </lineage>
</organism>
<feature type="region of interest" description="Disordered" evidence="1">
    <location>
        <begin position="1"/>
        <end position="74"/>
    </location>
</feature>
<protein>
    <submittedName>
        <fullName evidence="2">Uncharacterized protein</fullName>
    </submittedName>
</protein>
<evidence type="ECO:0000313" key="3">
    <source>
        <dbReference type="Proteomes" id="UP001292094"/>
    </source>
</evidence>
<keyword evidence="3" id="KW-1185">Reference proteome</keyword>
<feature type="compositionally biased region" description="Basic and acidic residues" evidence="1">
    <location>
        <begin position="41"/>
        <end position="54"/>
    </location>
</feature>
<reference evidence="2" key="1">
    <citation type="submission" date="2023-11" db="EMBL/GenBank/DDBJ databases">
        <title>Genome assemblies of two species of porcelain crab, Petrolisthes cinctipes and Petrolisthes manimaculis (Anomura: Porcellanidae).</title>
        <authorList>
            <person name="Angst P."/>
        </authorList>
    </citation>
    <scope>NUCLEOTIDE SEQUENCE</scope>
    <source>
        <strain evidence="2">PB745_02</strain>
        <tissue evidence="2">Gill</tissue>
    </source>
</reference>
<sequence>MRGRVGEAKGKRGGGGDQDRRWLGEEEKEEQEGNRVVGGEGRAENRVVEGEGRAGNRVVGGEGRAGNRVVGGGEGRTDWYWRDTVWVRSGFPCQPLSLTRQS</sequence>
<comment type="caution">
    <text evidence="2">The sequence shown here is derived from an EMBL/GenBank/DDBJ whole genome shotgun (WGS) entry which is preliminary data.</text>
</comment>
<dbReference type="AlphaFoldDB" id="A0AAE1TW37"/>